<feature type="domain" description="Restriction endonuclease type I HsdR N-terminal" evidence="11">
    <location>
        <begin position="51"/>
        <end position="241"/>
    </location>
</feature>
<dbReference type="EC" id="3.1.21.3" evidence="3"/>
<dbReference type="CDD" id="cd22332">
    <property type="entry name" value="HsdR_N"/>
    <property type="match status" value="1"/>
</dbReference>
<dbReference type="GO" id="GO:0009307">
    <property type="term" value="P:DNA restriction-modification system"/>
    <property type="evidence" value="ECO:0007669"/>
    <property type="project" value="UniProtKB-KW"/>
</dbReference>
<proteinExistence type="inferred from homology"/>
<dbReference type="InterPro" id="IPR007409">
    <property type="entry name" value="Restrct_endonuc_type1_HsdR_N"/>
</dbReference>
<sequence>MKTYHRLKIKSLSPNHPIKLSRTIAQATNLAKKHHLYRNLNLSIAVDSWLTWFEVIGYTVELEADIAAGRHPTERNNETEVILGDRLRHALLRINPHISSAALQSTIRQLTALPKQNLLENNLYLHKLLTQGIDITYIINNQIISEKVWLIDAANLLNNDWLVIHPFTIVANHQTHQLDAVIFINGLPLAILYNQKASAINILKNNQDTLHKYIQNIPKLFFYNVFLVVTSGNRANLGTLTCKSTEFLPWHTIDGEDFTHPQETEIDVLIQGIFDKRRFLEIIKHSIVFEEDGVSYSKKLLRYHFCTVP</sequence>
<dbReference type="EMBL" id="AP018174">
    <property type="protein sequence ID" value="BAY14944.1"/>
    <property type="molecule type" value="Genomic_DNA"/>
</dbReference>
<evidence type="ECO:0000256" key="3">
    <source>
        <dbReference type="ARBA" id="ARBA00012654"/>
    </source>
</evidence>
<evidence type="ECO:0000259" key="11">
    <source>
        <dbReference type="Pfam" id="PF04313"/>
    </source>
</evidence>
<keyword evidence="8" id="KW-0378">Hydrolase</keyword>
<evidence type="ECO:0000256" key="8">
    <source>
        <dbReference type="ARBA" id="ARBA00022801"/>
    </source>
</evidence>
<gene>
    <name evidence="12" type="ORF">NIES21_07300</name>
</gene>
<dbReference type="GO" id="GO:0003677">
    <property type="term" value="F:DNA binding"/>
    <property type="evidence" value="ECO:0007669"/>
    <property type="project" value="UniProtKB-KW"/>
</dbReference>
<evidence type="ECO:0000256" key="2">
    <source>
        <dbReference type="ARBA" id="ARBA00008598"/>
    </source>
</evidence>
<dbReference type="InterPro" id="IPR051268">
    <property type="entry name" value="Type-I_R_enzyme_R_subunit"/>
</dbReference>
<dbReference type="PANTHER" id="PTHR30195:SF15">
    <property type="entry name" value="TYPE I RESTRICTION ENZYME HINDI ENDONUCLEASE SUBUNIT"/>
    <property type="match status" value="1"/>
</dbReference>
<evidence type="ECO:0000256" key="9">
    <source>
        <dbReference type="ARBA" id="ARBA00022840"/>
    </source>
</evidence>
<dbReference type="Gene3D" id="3.90.1570.50">
    <property type="match status" value="1"/>
</dbReference>
<dbReference type="Proteomes" id="UP000218287">
    <property type="component" value="Chromosome"/>
</dbReference>
<keyword evidence="5" id="KW-0547">Nucleotide-binding</keyword>
<reference evidence="12 13" key="1">
    <citation type="submission" date="2017-06" db="EMBL/GenBank/DDBJ databases">
        <title>Genome sequencing of cyanobaciteial culture collection at National Institute for Environmental Studies (NIES).</title>
        <authorList>
            <person name="Hirose Y."/>
            <person name="Shimura Y."/>
            <person name="Fujisawa T."/>
            <person name="Nakamura Y."/>
            <person name="Kawachi M."/>
        </authorList>
    </citation>
    <scope>NUCLEOTIDE SEQUENCE [LARGE SCALE GENOMIC DNA]</scope>
    <source>
        <strain evidence="12 13">NIES-21</strain>
    </source>
</reference>
<evidence type="ECO:0000256" key="10">
    <source>
        <dbReference type="ARBA" id="ARBA00023125"/>
    </source>
</evidence>
<evidence type="ECO:0000256" key="4">
    <source>
        <dbReference type="ARBA" id="ARBA00022722"/>
    </source>
</evidence>
<comment type="catalytic activity">
    <reaction evidence="1">
        <text>Endonucleolytic cleavage of DNA to give random double-stranded fragments with terminal 5'-phosphates, ATP is simultaneously hydrolyzed.</text>
        <dbReference type="EC" id="3.1.21.3"/>
    </reaction>
</comment>
<evidence type="ECO:0000256" key="5">
    <source>
        <dbReference type="ARBA" id="ARBA00022741"/>
    </source>
</evidence>
<evidence type="ECO:0000256" key="1">
    <source>
        <dbReference type="ARBA" id="ARBA00000851"/>
    </source>
</evidence>
<dbReference type="Pfam" id="PF04313">
    <property type="entry name" value="HSDR_N"/>
    <property type="match status" value="1"/>
</dbReference>
<keyword evidence="10" id="KW-0238">DNA-binding</keyword>
<dbReference type="AlphaFoldDB" id="A0A1Z4GBR6"/>
<comment type="similarity">
    <text evidence="2">Belongs to the HsdR family.</text>
</comment>
<dbReference type="PANTHER" id="PTHR30195">
    <property type="entry name" value="TYPE I SITE-SPECIFIC DEOXYRIBONUCLEASE PROTEIN SUBUNIT M AND R"/>
    <property type="match status" value="1"/>
</dbReference>
<dbReference type="GO" id="GO:0005524">
    <property type="term" value="F:ATP binding"/>
    <property type="evidence" value="ECO:0007669"/>
    <property type="project" value="UniProtKB-KW"/>
</dbReference>
<keyword evidence="6" id="KW-0680">Restriction system</keyword>
<keyword evidence="9" id="KW-0067">ATP-binding</keyword>
<evidence type="ECO:0000256" key="6">
    <source>
        <dbReference type="ARBA" id="ARBA00022747"/>
    </source>
</evidence>
<dbReference type="GO" id="GO:0009035">
    <property type="term" value="F:type I site-specific deoxyribonuclease activity"/>
    <property type="evidence" value="ECO:0007669"/>
    <property type="project" value="UniProtKB-EC"/>
</dbReference>
<accession>A0A1Z4GBR6</accession>
<protein>
    <recommendedName>
        <fullName evidence="3">type I site-specific deoxyribonuclease</fullName>
        <ecNumber evidence="3">3.1.21.3</ecNumber>
    </recommendedName>
</protein>
<evidence type="ECO:0000256" key="7">
    <source>
        <dbReference type="ARBA" id="ARBA00022759"/>
    </source>
</evidence>
<keyword evidence="13" id="KW-1185">Reference proteome</keyword>
<organism evidence="12 13">
    <name type="scientific">Anabaenopsis circularis NIES-21</name>
    <dbReference type="NCBI Taxonomy" id="1085406"/>
    <lineage>
        <taxon>Bacteria</taxon>
        <taxon>Bacillati</taxon>
        <taxon>Cyanobacteriota</taxon>
        <taxon>Cyanophyceae</taxon>
        <taxon>Nostocales</taxon>
        <taxon>Nodulariaceae</taxon>
        <taxon>Anabaenopsis</taxon>
    </lineage>
</organism>
<keyword evidence="4" id="KW-0540">Nuclease</keyword>
<evidence type="ECO:0000313" key="12">
    <source>
        <dbReference type="EMBL" id="BAY14944.1"/>
    </source>
</evidence>
<evidence type="ECO:0000313" key="13">
    <source>
        <dbReference type="Proteomes" id="UP000218287"/>
    </source>
</evidence>
<keyword evidence="7" id="KW-0255">Endonuclease</keyword>
<name>A0A1Z4GBR6_9CYAN</name>